<keyword evidence="3" id="KW-1185">Reference proteome</keyword>
<name>A0A1M7BIL6_9FLAO</name>
<dbReference type="Pfam" id="PF14339">
    <property type="entry name" value="DUF4394"/>
    <property type="match status" value="1"/>
</dbReference>
<gene>
    <name evidence="2" type="ORF">SAMN05443669_100925</name>
</gene>
<dbReference type="AlphaFoldDB" id="A0A1M7BIL6"/>
<feature type="domain" description="DUF4394" evidence="1">
    <location>
        <begin position="1"/>
        <end position="71"/>
    </location>
</feature>
<reference evidence="3" key="1">
    <citation type="submission" date="2016-11" db="EMBL/GenBank/DDBJ databases">
        <authorList>
            <person name="Varghese N."/>
            <person name="Submissions S."/>
        </authorList>
    </citation>
    <scope>NUCLEOTIDE SEQUENCE [LARGE SCALE GENOMIC DNA]</scope>
    <source>
        <strain evidence="3">DSM 3661</strain>
    </source>
</reference>
<dbReference type="InterPro" id="IPR025507">
    <property type="entry name" value="DUF4394"/>
</dbReference>
<evidence type="ECO:0000313" key="2">
    <source>
        <dbReference type="EMBL" id="SHL54791.1"/>
    </source>
</evidence>
<dbReference type="EMBL" id="FRBU01000009">
    <property type="protein sequence ID" value="SHL54791.1"/>
    <property type="molecule type" value="Genomic_DNA"/>
</dbReference>
<evidence type="ECO:0000259" key="1">
    <source>
        <dbReference type="Pfam" id="PF14339"/>
    </source>
</evidence>
<accession>A0A1M7BIL6</accession>
<dbReference type="STRING" id="69322.SAMN05443669_100925"/>
<dbReference type="Proteomes" id="UP000184260">
    <property type="component" value="Unassembled WGS sequence"/>
</dbReference>
<evidence type="ECO:0000313" key="3">
    <source>
        <dbReference type="Proteomes" id="UP000184260"/>
    </source>
</evidence>
<proteinExistence type="predicted"/>
<organism evidence="2 3">
    <name type="scientific">Flavobacterium xanthum</name>
    <dbReference type="NCBI Taxonomy" id="69322"/>
    <lineage>
        <taxon>Bacteria</taxon>
        <taxon>Pseudomonadati</taxon>
        <taxon>Bacteroidota</taxon>
        <taxon>Flavobacteriia</taxon>
        <taxon>Flavobacteriales</taxon>
        <taxon>Flavobacteriaceae</taxon>
        <taxon>Flavobacterium</taxon>
    </lineage>
</organism>
<sequence>MLYRQDPPNNGTLVAIGNLGVNIDEDSGFDIGGNSATAFALLKVNNSTSVFSINLTTGAATKVAELNIQATAMAVGLGF</sequence>
<protein>
    <recommendedName>
        <fullName evidence="1">DUF4394 domain-containing protein</fullName>
    </recommendedName>
</protein>